<feature type="compositionally biased region" description="Basic residues" evidence="1">
    <location>
        <begin position="20"/>
        <end position="35"/>
    </location>
</feature>
<name>A0ABW7FKW6_9BURK</name>
<dbReference type="InterPro" id="IPR038109">
    <property type="entry name" value="DNA_bind_recomb_sf"/>
</dbReference>
<dbReference type="InterPro" id="IPR036162">
    <property type="entry name" value="Resolvase-like_N_sf"/>
</dbReference>
<accession>A0ABW7FKW6</accession>
<feature type="region of interest" description="Disordered" evidence="1">
    <location>
        <begin position="1"/>
        <end position="50"/>
    </location>
</feature>
<sequence length="241" mass="26940">MLQTMWMYPRSRCSKPSNPKPRRHDHRLKAQKRQSRGATDSSYKGNGEHRGVRFIGTADSYDTETKGRKVMRIARGLVNALYLDDLRERTHRGLAGQFERGFHAGGRVYGCTSAVAEDGQSRRMVIDETEAAVVRWVFEQFVDGHSVQHIVHQLNKRGTPSARGSTWALSAVQGSSATFCQYSSSYCLSASATGWALLSRRARRSLFSGLRHHAFEIQNDCLRCGGMEGSGPVMAQQRSMV</sequence>
<evidence type="ECO:0000256" key="1">
    <source>
        <dbReference type="SAM" id="MobiDB-lite"/>
    </source>
</evidence>
<gene>
    <name evidence="3" type="ORF">ACG0Z3_14950</name>
</gene>
<reference evidence="3 4" key="1">
    <citation type="submission" date="2024-08" db="EMBL/GenBank/DDBJ databases">
        <authorList>
            <person name="Lu H."/>
        </authorList>
    </citation>
    <scope>NUCLEOTIDE SEQUENCE [LARGE SCALE GENOMIC DNA]</scope>
    <source>
        <strain evidence="3 4">LKC17W</strain>
    </source>
</reference>
<dbReference type="PANTHER" id="PTHR30461">
    <property type="entry name" value="DNA-INVERTASE FROM LAMBDOID PROPHAGE"/>
    <property type="match status" value="1"/>
</dbReference>
<evidence type="ECO:0000313" key="4">
    <source>
        <dbReference type="Proteomes" id="UP001606301"/>
    </source>
</evidence>
<dbReference type="Gene3D" id="3.90.1750.20">
    <property type="entry name" value="Putative Large Serine Recombinase, Chain B, Domain 2"/>
    <property type="match status" value="1"/>
</dbReference>
<evidence type="ECO:0000313" key="3">
    <source>
        <dbReference type="EMBL" id="MFG6441980.1"/>
    </source>
</evidence>
<keyword evidence="4" id="KW-1185">Reference proteome</keyword>
<comment type="caution">
    <text evidence="3">The sequence shown here is derived from an EMBL/GenBank/DDBJ whole genome shotgun (WGS) entry which is preliminary data.</text>
</comment>
<dbReference type="PANTHER" id="PTHR30461:SF23">
    <property type="entry name" value="DNA RECOMBINASE-RELATED"/>
    <property type="match status" value="1"/>
</dbReference>
<dbReference type="RefSeq" id="WP_394398772.1">
    <property type="nucleotide sequence ID" value="NZ_JBIGHW010000008.1"/>
</dbReference>
<evidence type="ECO:0000259" key="2">
    <source>
        <dbReference type="Pfam" id="PF07508"/>
    </source>
</evidence>
<proteinExistence type="predicted"/>
<protein>
    <submittedName>
        <fullName evidence="3">Recombinase family protein</fullName>
    </submittedName>
</protein>
<dbReference type="EMBL" id="JBIGHW010000008">
    <property type="protein sequence ID" value="MFG6441980.1"/>
    <property type="molecule type" value="Genomic_DNA"/>
</dbReference>
<dbReference type="Proteomes" id="UP001606301">
    <property type="component" value="Unassembled WGS sequence"/>
</dbReference>
<dbReference type="InterPro" id="IPR011109">
    <property type="entry name" value="DNA_bind_recombinase_dom"/>
</dbReference>
<organism evidence="3 4">
    <name type="scientific">Pelomonas margarita</name>
    <dbReference type="NCBI Taxonomy" id="3299031"/>
    <lineage>
        <taxon>Bacteria</taxon>
        <taxon>Pseudomonadati</taxon>
        <taxon>Pseudomonadota</taxon>
        <taxon>Betaproteobacteria</taxon>
        <taxon>Burkholderiales</taxon>
        <taxon>Sphaerotilaceae</taxon>
        <taxon>Roseateles</taxon>
    </lineage>
</organism>
<dbReference type="SUPFAM" id="SSF53041">
    <property type="entry name" value="Resolvase-like"/>
    <property type="match status" value="1"/>
</dbReference>
<dbReference type="Pfam" id="PF07508">
    <property type="entry name" value="Recombinase"/>
    <property type="match status" value="1"/>
</dbReference>
<dbReference type="InterPro" id="IPR050639">
    <property type="entry name" value="SSR_resolvase"/>
</dbReference>
<feature type="domain" description="Recombinase" evidence="2">
    <location>
        <begin position="128"/>
        <end position="173"/>
    </location>
</feature>